<keyword evidence="3" id="KW-0479">Metal-binding</keyword>
<evidence type="ECO:0000256" key="4">
    <source>
        <dbReference type="ARBA" id="ARBA00022964"/>
    </source>
</evidence>
<proteinExistence type="inferred from homology"/>
<dbReference type="GO" id="GO:0000907">
    <property type="term" value="F:sulfonate dioxygenase activity"/>
    <property type="evidence" value="ECO:0007669"/>
    <property type="project" value="TreeGrafter"/>
</dbReference>
<evidence type="ECO:0000256" key="6">
    <source>
        <dbReference type="ARBA" id="ARBA00023004"/>
    </source>
</evidence>
<dbReference type="PANTHER" id="PTHR30468:SF1">
    <property type="entry name" value="ALPHA-KETOGLUTARATE-DEPENDENT SULFONATE DIOXYGENASE"/>
    <property type="match status" value="1"/>
</dbReference>
<dbReference type="GO" id="GO:0044273">
    <property type="term" value="P:sulfur compound catabolic process"/>
    <property type="evidence" value="ECO:0007669"/>
    <property type="project" value="TreeGrafter"/>
</dbReference>
<dbReference type="GO" id="GO:0046872">
    <property type="term" value="F:metal ion binding"/>
    <property type="evidence" value="ECO:0007669"/>
    <property type="project" value="UniProtKB-KW"/>
</dbReference>
<protein>
    <submittedName>
        <fullName evidence="8">LAQU0S15e01508g1_1</fullName>
    </submittedName>
</protein>
<gene>
    <name evidence="8" type="ORF">LAQU0_S15e01508g</name>
</gene>
<reference evidence="9" key="1">
    <citation type="submission" date="2015-10" db="EMBL/GenBank/DDBJ databases">
        <authorList>
            <person name="Devillers H."/>
        </authorList>
    </citation>
    <scope>NUCLEOTIDE SEQUENCE [LARGE SCALE GENOMIC DNA]</scope>
</reference>
<dbReference type="InterPro" id="IPR003819">
    <property type="entry name" value="TauD/TfdA-like"/>
</dbReference>
<comment type="similarity">
    <text evidence="2">Belongs to the TfdA dioxygenase family.</text>
</comment>
<dbReference type="InterPro" id="IPR051323">
    <property type="entry name" value="AtsK-like"/>
</dbReference>
<comment type="cofactor">
    <cofactor evidence="1">
        <name>Fe(2+)</name>
        <dbReference type="ChEBI" id="CHEBI:29033"/>
    </cofactor>
</comment>
<evidence type="ECO:0000256" key="1">
    <source>
        <dbReference type="ARBA" id="ARBA00001954"/>
    </source>
</evidence>
<dbReference type="SUPFAM" id="SSF51197">
    <property type="entry name" value="Clavaminate synthase-like"/>
    <property type="match status" value="1"/>
</dbReference>
<dbReference type="Pfam" id="PF02668">
    <property type="entry name" value="TauD"/>
    <property type="match status" value="1"/>
</dbReference>
<dbReference type="OrthoDB" id="10257314at2759"/>
<keyword evidence="9" id="KW-1185">Reference proteome</keyword>
<feature type="domain" description="TauD/TfdA-like" evidence="7">
    <location>
        <begin position="140"/>
        <end position="409"/>
    </location>
</feature>
<evidence type="ECO:0000313" key="8">
    <source>
        <dbReference type="EMBL" id="CUS24304.1"/>
    </source>
</evidence>
<keyword evidence="4" id="KW-0223">Dioxygenase</keyword>
<dbReference type="PANTHER" id="PTHR30468">
    <property type="entry name" value="ALPHA-KETOGLUTARATE-DEPENDENT SULFONATE DIOXYGENASE"/>
    <property type="match status" value="1"/>
</dbReference>
<dbReference type="GO" id="GO:0005737">
    <property type="term" value="C:cytoplasm"/>
    <property type="evidence" value="ECO:0007669"/>
    <property type="project" value="TreeGrafter"/>
</dbReference>
<name>A0A0P1KW66_9SACH</name>
<keyword evidence="5" id="KW-0560">Oxidoreductase</keyword>
<sequence length="435" mass="49414">MYRTKLEQFTRAETLSCTANRLSAHTHTHTHTHTHIPNAHSAMPHASTKHLGATTSDAKVYGNFDTHFFNGQDEVGKDGVLRLDPKYRAQSGFPEFLPEWDPRQKLPALRFHEYHDPALRADPTLPHILGAAGAADTPRVRKITPKLGTEVEGVQISQLSDAGKDELALLVAQRGVVLFRKQDFAQYGPGFAVEYGRHFGRLHVHQTSGAPRGHDPLHITFRRPDVKEFHRVFNDSVAAVGWHTDVSYELQPPSYTFFSVLEGPAGGGDTLFSDSITAFERLSPTFQEFLSTLHVVHSSKEQAFNSASQGGIQRREPVTHVHPLVRVHPVLRRRSLFVNRSFSRRIVELKKPESDRILEFLYDLIDHSHDLQLRASWEPGTVAVWDNRRVHHTAIIDWEEPILRHAFRITPQAERPVEDLKYLNDETYYPSEDAN</sequence>
<dbReference type="FunFam" id="3.60.130.10:FF:000003">
    <property type="entry name" value="Alpha-ketoglutarate-dependent taurine dioxygenase"/>
    <property type="match status" value="1"/>
</dbReference>
<evidence type="ECO:0000256" key="3">
    <source>
        <dbReference type="ARBA" id="ARBA00022723"/>
    </source>
</evidence>
<dbReference type="Proteomes" id="UP000236544">
    <property type="component" value="Unassembled WGS sequence"/>
</dbReference>
<dbReference type="InterPro" id="IPR042098">
    <property type="entry name" value="TauD-like_sf"/>
</dbReference>
<evidence type="ECO:0000256" key="2">
    <source>
        <dbReference type="ARBA" id="ARBA00005896"/>
    </source>
</evidence>
<keyword evidence="6" id="KW-0408">Iron</keyword>
<evidence type="ECO:0000259" key="7">
    <source>
        <dbReference type="Pfam" id="PF02668"/>
    </source>
</evidence>
<evidence type="ECO:0000256" key="5">
    <source>
        <dbReference type="ARBA" id="ARBA00023002"/>
    </source>
</evidence>
<evidence type="ECO:0000313" key="9">
    <source>
        <dbReference type="Proteomes" id="UP000236544"/>
    </source>
</evidence>
<dbReference type="EMBL" id="LN890572">
    <property type="protein sequence ID" value="CUS24304.1"/>
    <property type="molecule type" value="Genomic_DNA"/>
</dbReference>
<organism evidence="8 9">
    <name type="scientific">Lachancea quebecensis</name>
    <dbReference type="NCBI Taxonomy" id="1654605"/>
    <lineage>
        <taxon>Eukaryota</taxon>
        <taxon>Fungi</taxon>
        <taxon>Dikarya</taxon>
        <taxon>Ascomycota</taxon>
        <taxon>Saccharomycotina</taxon>
        <taxon>Saccharomycetes</taxon>
        <taxon>Saccharomycetales</taxon>
        <taxon>Saccharomycetaceae</taxon>
        <taxon>Lachancea</taxon>
    </lineage>
</organism>
<dbReference type="AlphaFoldDB" id="A0A0P1KW66"/>
<dbReference type="Gene3D" id="3.60.130.10">
    <property type="entry name" value="Clavaminate synthase-like"/>
    <property type="match status" value="1"/>
</dbReference>
<accession>A0A0P1KW66</accession>